<feature type="transmembrane region" description="Helical" evidence="12">
    <location>
        <begin position="960"/>
        <end position="982"/>
    </location>
</feature>
<evidence type="ECO:0000256" key="6">
    <source>
        <dbReference type="ARBA" id="ARBA00023136"/>
    </source>
</evidence>
<keyword evidence="9" id="KW-0325">Glycoprotein</keyword>
<keyword evidence="4 12" id="KW-1133">Transmembrane helix</keyword>
<dbReference type="AlphaFoldDB" id="A0AAD1RB90"/>
<keyword evidence="2" id="KW-1003">Cell membrane</keyword>
<feature type="transmembrane region" description="Helical" evidence="12">
    <location>
        <begin position="270"/>
        <end position="290"/>
    </location>
</feature>
<evidence type="ECO:0000313" key="14">
    <source>
        <dbReference type="EMBL" id="CAH2247169.1"/>
    </source>
</evidence>
<keyword evidence="10 11" id="KW-0807">Transducer</keyword>
<reference evidence="14" key="1">
    <citation type="submission" date="2022-03" db="EMBL/GenBank/DDBJ databases">
        <authorList>
            <person name="Alioto T."/>
            <person name="Alioto T."/>
            <person name="Gomez Garrido J."/>
        </authorList>
    </citation>
    <scope>NUCLEOTIDE SEQUENCE</scope>
</reference>
<dbReference type="InterPro" id="IPR017452">
    <property type="entry name" value="GPCR_Rhodpsn_7TM"/>
</dbReference>
<evidence type="ECO:0000256" key="7">
    <source>
        <dbReference type="ARBA" id="ARBA00023157"/>
    </source>
</evidence>
<feature type="transmembrane region" description="Helical" evidence="12">
    <location>
        <begin position="564"/>
        <end position="588"/>
    </location>
</feature>
<feature type="transmembrane region" description="Helical" evidence="12">
    <location>
        <begin position="225"/>
        <end position="249"/>
    </location>
</feature>
<dbReference type="PANTHER" id="PTHR24233:SF0">
    <property type="entry name" value="P2Y PURINOCEPTOR 12"/>
    <property type="match status" value="1"/>
</dbReference>
<dbReference type="PRINTS" id="PR01735">
    <property type="entry name" value="P2Y13PRNCPTR"/>
</dbReference>
<feature type="domain" description="G-protein coupled receptors family 1 profile" evidence="13">
    <location>
        <begin position="417"/>
        <end position="673"/>
    </location>
</feature>
<dbReference type="GO" id="GO:0007596">
    <property type="term" value="P:blood coagulation"/>
    <property type="evidence" value="ECO:0007669"/>
    <property type="project" value="InterPro"/>
</dbReference>
<dbReference type="CDD" id="cd15150">
    <property type="entry name" value="7tmA_P2Y12"/>
    <property type="match status" value="1"/>
</dbReference>
<evidence type="ECO:0000313" key="15">
    <source>
        <dbReference type="Proteomes" id="UP001295444"/>
    </source>
</evidence>
<comment type="subcellular location">
    <subcellularLocation>
        <location evidence="1">Cell membrane</location>
        <topology evidence="1">Multi-pass membrane protein</topology>
    </subcellularLocation>
</comment>
<evidence type="ECO:0000256" key="2">
    <source>
        <dbReference type="ARBA" id="ARBA00022475"/>
    </source>
</evidence>
<keyword evidence="3 11" id="KW-0812">Transmembrane</keyword>
<dbReference type="Pfam" id="PF00001">
    <property type="entry name" value="7tm_1"/>
    <property type="match status" value="3"/>
</dbReference>
<feature type="transmembrane region" description="Helical" evidence="12">
    <location>
        <begin position="179"/>
        <end position="198"/>
    </location>
</feature>
<feature type="transmembrane region" description="Helical" evidence="12">
    <location>
        <begin position="140"/>
        <end position="158"/>
    </location>
</feature>
<dbReference type="InterPro" id="IPR005394">
    <property type="entry name" value="P2Y12_rcpt"/>
</dbReference>
<comment type="similarity">
    <text evidence="11">Belongs to the G-protein coupled receptor 1 family.</text>
</comment>
<dbReference type="GO" id="GO:0045028">
    <property type="term" value="F:G protein-coupled purinergic nucleotide receptor activity"/>
    <property type="evidence" value="ECO:0007669"/>
    <property type="project" value="InterPro"/>
</dbReference>
<evidence type="ECO:0000256" key="11">
    <source>
        <dbReference type="RuleBase" id="RU000688"/>
    </source>
</evidence>
<dbReference type="InterPro" id="IPR000276">
    <property type="entry name" value="GPCR_Rhodpsn"/>
</dbReference>
<dbReference type="Gene3D" id="1.20.1070.10">
    <property type="entry name" value="Rhodopsin 7-helix transmembrane proteins"/>
    <property type="match status" value="3"/>
</dbReference>
<feature type="transmembrane region" description="Helical" evidence="12">
    <location>
        <begin position="861"/>
        <end position="882"/>
    </location>
</feature>
<dbReference type="FunFam" id="1.20.1070.10:FF:000049">
    <property type="entry name" value="G-protein coupled receptor 87"/>
    <property type="match status" value="3"/>
</dbReference>
<accession>A0AAD1RB90</accession>
<dbReference type="SUPFAM" id="SSF81321">
    <property type="entry name" value="Family A G protein-coupled receptor-like"/>
    <property type="match status" value="3"/>
</dbReference>
<evidence type="ECO:0000259" key="13">
    <source>
        <dbReference type="PROSITE" id="PS50262"/>
    </source>
</evidence>
<dbReference type="Proteomes" id="UP001295444">
    <property type="component" value="Chromosome 02"/>
</dbReference>
<protein>
    <submittedName>
        <fullName evidence="14">G- coupled receptor 87</fullName>
    </submittedName>
</protein>
<keyword evidence="7" id="KW-1015">Disulfide bond</keyword>
<feature type="domain" description="G-protein coupled receptors family 1 profile" evidence="13">
    <location>
        <begin position="80"/>
        <end position="334"/>
    </location>
</feature>
<evidence type="ECO:0000256" key="8">
    <source>
        <dbReference type="ARBA" id="ARBA00023170"/>
    </source>
</evidence>
<organism evidence="14 15">
    <name type="scientific">Pelobates cultripes</name>
    <name type="common">Western spadefoot toad</name>
    <dbReference type="NCBI Taxonomy" id="61616"/>
    <lineage>
        <taxon>Eukaryota</taxon>
        <taxon>Metazoa</taxon>
        <taxon>Chordata</taxon>
        <taxon>Craniata</taxon>
        <taxon>Vertebrata</taxon>
        <taxon>Euteleostomi</taxon>
        <taxon>Amphibia</taxon>
        <taxon>Batrachia</taxon>
        <taxon>Anura</taxon>
        <taxon>Pelobatoidea</taxon>
        <taxon>Pelobatidae</taxon>
        <taxon>Pelobates</taxon>
    </lineage>
</organism>
<dbReference type="InterPro" id="IPR008109">
    <property type="entry name" value="P2Y13_rcpt"/>
</dbReference>
<dbReference type="PROSITE" id="PS50262">
    <property type="entry name" value="G_PROTEIN_RECEP_F1_2"/>
    <property type="match status" value="3"/>
</dbReference>
<dbReference type="EMBL" id="OW240913">
    <property type="protein sequence ID" value="CAH2247169.1"/>
    <property type="molecule type" value="Genomic_DNA"/>
</dbReference>
<evidence type="ECO:0000256" key="12">
    <source>
        <dbReference type="SAM" id="Phobius"/>
    </source>
</evidence>
<feature type="transmembrane region" description="Helical" evidence="12">
    <location>
        <begin position="783"/>
        <end position="803"/>
    </location>
</feature>
<dbReference type="PANTHER" id="PTHR24233">
    <property type="entry name" value="P2Y PURINOCEPTOR-RELATED G-PROTEIN COUPLED RECEPTOR"/>
    <property type="match status" value="1"/>
</dbReference>
<dbReference type="GO" id="GO:0005886">
    <property type="term" value="C:plasma membrane"/>
    <property type="evidence" value="ECO:0007669"/>
    <property type="project" value="UniProtKB-SubCell"/>
</dbReference>
<feature type="transmembrane region" description="Helical" evidence="12">
    <location>
        <begin position="437"/>
        <end position="457"/>
    </location>
</feature>
<feature type="transmembrane region" description="Helical" evidence="12">
    <location>
        <begin position="747"/>
        <end position="771"/>
    </location>
</feature>
<feature type="transmembrane region" description="Helical" evidence="12">
    <location>
        <begin position="910"/>
        <end position="933"/>
    </location>
</feature>
<evidence type="ECO:0000256" key="3">
    <source>
        <dbReference type="ARBA" id="ARBA00022692"/>
    </source>
</evidence>
<feature type="transmembrane region" description="Helical" evidence="12">
    <location>
        <begin position="519"/>
        <end position="537"/>
    </location>
</feature>
<feature type="transmembrane region" description="Helical" evidence="12">
    <location>
        <begin position="68"/>
        <end position="89"/>
    </location>
</feature>
<evidence type="ECO:0000256" key="4">
    <source>
        <dbReference type="ARBA" id="ARBA00022989"/>
    </source>
</evidence>
<dbReference type="PROSITE" id="PS00237">
    <property type="entry name" value="G_PROTEIN_RECEP_F1_1"/>
    <property type="match status" value="2"/>
</dbReference>
<evidence type="ECO:0000256" key="9">
    <source>
        <dbReference type="ARBA" id="ARBA00023180"/>
    </source>
</evidence>
<keyword evidence="5 11" id="KW-0297">G-protein coupled receptor</keyword>
<sequence>MSFWVSGHEYCNKKKCLVYVTHNMDSLIDYSGGGEINTEFKFHNFTNHIGNLSGCSRENRVNQVIFPVLYSILFFVGIIMNGLAIRVFFQIPSNSNFIIFLKNSVISDSLMIMTFPFKILSDAGLGLWSLKGFVCQVTSVIFYFTMYMSILFLGLITIDRYLKTVRPFNKTTNPLSAKILSAVIWIVMFSISLPNMILTNKTPTPKNVKKCAFLKSDFGLVWHEIVNFICQFIFWIIFAVIVVCYLLITRELLQSFKRTKREKTKSRKKVNMKVFIVIAVFFICFVPFHFARIPYTLSQTRDVFNCSAQNTLFYLKESTLWLSSLNACLDPLIYFFLCRSFRNSLAMMWKTKKVCGTFYIKPSILTRYSKHRLGQGHSGRLDPNMDGNKTIEFCTPVFPVPQWSVLYTIIFLLGIILNSISLWIFCYVPSNTVFIIYLKNTLAADFIMTLTLPFKILTDSGLVSWKLKMFVCRFSAVIFYETMYINIILLGLIGLDRFLKIIRPLGRTWMDKTFVAKRISIAVWLIMFGLSLPNMILSNEKATPQNVRKCANLKNPLGLKWHEAINYICQFIFWSVFLSMIIFYTIITRKVYKSFTKSRSKNCSTKRKTKARVFIVVVVFFLCFAPFHFSRIPYTFSQTGIIKDCYLQNKLFIAKEITLWIATTNVCMDPLIYVLLCKPFRKLIMNMTEPRSSLPSSIWDRRSCSQQNLGLRWKKKLGKSQKVIRQSYNNETPPGGNSTAFPELLRIMFPVLYLVIFLGSVMLNGLAVWIFFHIRNKTSFIFYLKNIMVADLLMTVSFPFKIIYTSEVASWNFDVYFCKYSSILFYTSMYISIVFLGLISIDRYLKVVKPFGNSKIYSIKFTKIVSACVWLSMTLFALPNVILTDSQPTGDNVNDCTKFKSPIGVKWHEAIIYIDMFIFFTVMVVLIVCYISISRHIQKSSKPFISCSGRTRRHNQSIRVVVAVFFVCFLPYHLCGIPFAYSKLDEILDKQVYKILLYCREATLFLSACNVCLDPIIYFFMCRSFSQRLFNRSNIRSRSESIRSLQSVRKSEVRIYCEYTEV</sequence>
<feature type="transmembrane region" description="Helical" evidence="12">
    <location>
        <begin position="823"/>
        <end position="841"/>
    </location>
</feature>
<dbReference type="PRINTS" id="PR01157">
    <property type="entry name" value="P2YPURNOCPTR"/>
</dbReference>
<name>A0AAD1RB90_PELCU</name>
<proteinExistence type="inferred from homology"/>
<keyword evidence="6 12" id="KW-0472">Membrane</keyword>
<keyword evidence="15" id="KW-1185">Reference proteome</keyword>
<evidence type="ECO:0000256" key="5">
    <source>
        <dbReference type="ARBA" id="ARBA00023040"/>
    </source>
</evidence>
<gene>
    <name evidence="14" type="ORF">PECUL_23A005423</name>
</gene>
<dbReference type="PRINTS" id="PR00237">
    <property type="entry name" value="GPCRRHODOPSN"/>
</dbReference>
<keyword evidence="8 11" id="KW-0675">Receptor</keyword>
<feature type="transmembrane region" description="Helical" evidence="12">
    <location>
        <begin position="477"/>
        <end position="499"/>
    </location>
</feature>
<feature type="transmembrane region" description="Helical" evidence="12">
    <location>
        <begin position="1002"/>
        <end position="1022"/>
    </location>
</feature>
<evidence type="ECO:0000256" key="1">
    <source>
        <dbReference type="ARBA" id="ARBA00004651"/>
    </source>
</evidence>
<evidence type="ECO:0000256" key="10">
    <source>
        <dbReference type="ARBA" id="ARBA00023224"/>
    </source>
</evidence>
<feature type="domain" description="G-protein coupled receptors family 1 profile" evidence="13">
    <location>
        <begin position="763"/>
        <end position="1018"/>
    </location>
</feature>
<feature type="transmembrane region" description="Helical" evidence="12">
    <location>
        <begin position="609"/>
        <end position="629"/>
    </location>
</feature>
<feature type="transmembrane region" description="Helical" evidence="12">
    <location>
        <begin position="405"/>
        <end position="425"/>
    </location>
</feature>